<evidence type="ECO:0000259" key="22">
    <source>
        <dbReference type="PROSITE" id="PS50923"/>
    </source>
</evidence>
<feature type="domain" description="EGF-like" evidence="20">
    <location>
        <begin position="166"/>
        <end position="202"/>
    </location>
</feature>
<evidence type="ECO:0000256" key="3">
    <source>
        <dbReference type="ARBA" id="ARBA00022475"/>
    </source>
</evidence>
<dbReference type="SMART" id="SM00179">
    <property type="entry name" value="EGF_CA"/>
    <property type="match status" value="1"/>
</dbReference>
<keyword evidence="3" id="KW-1003">Cell membrane</keyword>
<keyword evidence="14 19" id="KW-0472">Membrane</keyword>
<dbReference type="SMART" id="SM00034">
    <property type="entry name" value="CLECT"/>
    <property type="match status" value="1"/>
</dbReference>
<evidence type="ECO:0000256" key="16">
    <source>
        <dbReference type="ARBA" id="ARBA00023180"/>
    </source>
</evidence>
<comment type="caution">
    <text evidence="23">The sequence shown here is derived from an EMBL/GenBank/DDBJ whole genome shotgun (WGS) entry which is preliminary data.</text>
</comment>
<dbReference type="PANTHER" id="PTHR45656">
    <property type="entry name" value="PROTEIN CBR-CLEC-78"/>
    <property type="match status" value="1"/>
</dbReference>
<dbReference type="SUPFAM" id="SSF56436">
    <property type="entry name" value="C-type lectin-like"/>
    <property type="match status" value="1"/>
</dbReference>
<dbReference type="AlphaFoldDB" id="A0A401Q361"/>
<keyword evidence="4 17" id="KW-0245">EGF-like domain</keyword>
<comment type="caution">
    <text evidence="17">Lacks conserved residue(s) required for the propagation of feature annotation.</text>
</comment>
<dbReference type="Pfam" id="PF00059">
    <property type="entry name" value="Lectin_C"/>
    <property type="match status" value="1"/>
</dbReference>
<accession>A0A401Q361</accession>
<dbReference type="EMBL" id="BFAA01016086">
    <property type="protein sequence ID" value="GCB79780.1"/>
    <property type="molecule type" value="Genomic_DNA"/>
</dbReference>
<evidence type="ECO:0000256" key="19">
    <source>
        <dbReference type="SAM" id="Phobius"/>
    </source>
</evidence>
<dbReference type="FunFam" id="2.10.25.10:FF:000176">
    <property type="entry name" value="Selectin P"/>
    <property type="match status" value="1"/>
</dbReference>
<dbReference type="GO" id="GO:0005509">
    <property type="term" value="F:calcium ion binding"/>
    <property type="evidence" value="ECO:0007669"/>
    <property type="project" value="InterPro"/>
</dbReference>
<dbReference type="GO" id="GO:0060074">
    <property type="term" value="P:synapse maturation"/>
    <property type="evidence" value="ECO:0007669"/>
    <property type="project" value="TreeGrafter"/>
</dbReference>
<evidence type="ECO:0000259" key="20">
    <source>
        <dbReference type="PROSITE" id="PS50026"/>
    </source>
</evidence>
<dbReference type="SUPFAM" id="SSF57535">
    <property type="entry name" value="Complement control module/SCR domain"/>
    <property type="match status" value="6"/>
</dbReference>
<keyword evidence="8" id="KW-0732">Signal</keyword>
<dbReference type="STRING" id="75743.A0A401Q361"/>
<keyword evidence="6 19" id="KW-0812">Transmembrane</keyword>
<dbReference type="InterPro" id="IPR000742">
    <property type="entry name" value="EGF"/>
</dbReference>
<dbReference type="CDD" id="cd00054">
    <property type="entry name" value="EGF_CA"/>
    <property type="match status" value="1"/>
</dbReference>
<dbReference type="GO" id="GO:0005783">
    <property type="term" value="C:endoplasmic reticulum"/>
    <property type="evidence" value="ECO:0007669"/>
    <property type="project" value="TreeGrafter"/>
</dbReference>
<dbReference type="CDD" id="cd00033">
    <property type="entry name" value="CCP"/>
    <property type="match status" value="5"/>
</dbReference>
<feature type="domain" description="C-type lectin" evidence="21">
    <location>
        <begin position="44"/>
        <end position="166"/>
    </location>
</feature>
<evidence type="ECO:0000256" key="8">
    <source>
        <dbReference type="ARBA" id="ARBA00022729"/>
    </source>
</evidence>
<dbReference type="GO" id="GO:0007155">
    <property type="term" value="P:cell adhesion"/>
    <property type="evidence" value="ECO:0007669"/>
    <property type="project" value="UniProtKB-KW"/>
</dbReference>
<evidence type="ECO:0000256" key="17">
    <source>
        <dbReference type="PROSITE-ProRule" id="PRU00076"/>
    </source>
</evidence>
<dbReference type="Pfam" id="PF00008">
    <property type="entry name" value="EGF"/>
    <property type="match status" value="1"/>
</dbReference>
<feature type="disulfide bond" evidence="18">
    <location>
        <begin position="269"/>
        <end position="312"/>
    </location>
</feature>
<comment type="similarity">
    <text evidence="2">Belongs to the selectin/LECAM family.</text>
</comment>
<keyword evidence="11" id="KW-0106">Calcium</keyword>
<dbReference type="InterPro" id="IPR001881">
    <property type="entry name" value="EGF-like_Ca-bd_dom"/>
</dbReference>
<dbReference type="PROSITE" id="PS01186">
    <property type="entry name" value="EGF_2"/>
    <property type="match status" value="1"/>
</dbReference>
<keyword evidence="10" id="KW-0677">Repeat</keyword>
<feature type="domain" description="Sushi" evidence="22">
    <location>
        <begin position="416"/>
        <end position="477"/>
    </location>
</feature>
<keyword evidence="15 17" id="KW-1015">Disulfide bond</keyword>
<dbReference type="InterPro" id="IPR051277">
    <property type="entry name" value="SEZ6_CSMD_C4BPB_Regulators"/>
</dbReference>
<evidence type="ECO:0000256" key="6">
    <source>
        <dbReference type="ARBA" id="ARBA00022692"/>
    </source>
</evidence>
<dbReference type="InterPro" id="IPR016187">
    <property type="entry name" value="CTDL_fold"/>
</dbReference>
<dbReference type="CDD" id="cd03592">
    <property type="entry name" value="CLECT_selectins_like"/>
    <property type="match status" value="1"/>
</dbReference>
<evidence type="ECO:0000256" key="7">
    <source>
        <dbReference type="ARBA" id="ARBA00022723"/>
    </source>
</evidence>
<sequence length="588" mass="65138">PETAKADSKMTNKVKQQSPLVQKGGSQLWFFTIIVLELMLLGRIQGWTYEYVDENMAWENARRFCQQYYTDLVAIQNAREIEHLNNFIPQANYYYWIGIRKINGVWTWVGTNKPLTKEAENWAQNEPNNQGTDGNEDCVEMYIKRSIDTGKWNDINCNKKKRPLCYKASCTPTSCSGHGECVENIGNYTCECNDGFYGRECEHAEQCATLNVPDQATMNCTHPHGNFSFDSTCEFQCAAGFTLQGSQDLRCNATGMWTAETPSCEVVRCGDLVVPQGFKNCSHPIEDFSYNSTCDFSCAEGFELRGSDRLECGTSGEWSAPIPNCEAVKCESLVIPRQGKMDCSHPIGTFSYNSTCDFSCAEGFELRGSDRLECGTSGEWSVPIPTCEGFELRGSDRLECGSFGKWSAPIPNCEAVQCEKLENQDQVIVTCSKPIAPFSYNSTCDFKCPGGFVLSGSRSIKCEATGQWTTLMPTCKAVECDVPNIPRNGNMNCSHPIGNFSYLSACDFGCGEDFLLNGSVSLRCEESATWSAPIPACEHSAARPLSESYSPVLTATAVASGISAMTLIAWIVRQLRKKTQAKKFSLLR</sequence>
<evidence type="ECO:0000256" key="1">
    <source>
        <dbReference type="ARBA" id="ARBA00004251"/>
    </source>
</evidence>
<name>A0A401Q361_SCYTO</name>
<evidence type="ECO:0000256" key="9">
    <source>
        <dbReference type="ARBA" id="ARBA00022734"/>
    </source>
</evidence>
<feature type="domain" description="Sushi" evidence="22">
    <location>
        <begin position="205"/>
        <end position="266"/>
    </location>
</feature>
<keyword evidence="5 18" id="KW-0768">Sushi</keyword>
<feature type="domain" description="Sushi" evidence="22">
    <location>
        <begin position="328"/>
        <end position="389"/>
    </location>
</feature>
<dbReference type="InterPro" id="IPR002396">
    <property type="entry name" value="Selectin_superfamily"/>
</dbReference>
<dbReference type="Gene3D" id="2.10.70.10">
    <property type="entry name" value="Complement Module, domain 1"/>
    <property type="match status" value="6"/>
</dbReference>
<feature type="non-terminal residue" evidence="23">
    <location>
        <position position="1"/>
    </location>
</feature>
<evidence type="ECO:0000256" key="4">
    <source>
        <dbReference type="ARBA" id="ARBA00022536"/>
    </source>
</evidence>
<feature type="domain" description="Sushi" evidence="22">
    <location>
        <begin position="478"/>
        <end position="539"/>
    </location>
</feature>
<evidence type="ECO:0000256" key="18">
    <source>
        <dbReference type="PROSITE-ProRule" id="PRU00302"/>
    </source>
</evidence>
<evidence type="ECO:0000256" key="11">
    <source>
        <dbReference type="ARBA" id="ARBA00022837"/>
    </source>
</evidence>
<evidence type="ECO:0000259" key="21">
    <source>
        <dbReference type="PROSITE" id="PS50041"/>
    </source>
</evidence>
<dbReference type="GO" id="GO:0043025">
    <property type="term" value="C:neuronal cell body"/>
    <property type="evidence" value="ECO:0007669"/>
    <property type="project" value="TreeGrafter"/>
</dbReference>
<dbReference type="PROSITE" id="PS50041">
    <property type="entry name" value="C_TYPE_LECTIN_2"/>
    <property type="match status" value="1"/>
</dbReference>
<keyword evidence="24" id="KW-1185">Reference proteome</keyword>
<dbReference type="Proteomes" id="UP000288216">
    <property type="component" value="Unassembled WGS sequence"/>
</dbReference>
<evidence type="ECO:0000256" key="13">
    <source>
        <dbReference type="ARBA" id="ARBA00022989"/>
    </source>
</evidence>
<feature type="disulfide bond" evidence="18">
    <location>
        <begin position="298"/>
        <end position="325"/>
    </location>
</feature>
<evidence type="ECO:0000313" key="24">
    <source>
        <dbReference type="Proteomes" id="UP000288216"/>
    </source>
</evidence>
<feature type="disulfide bond" evidence="18">
    <location>
        <begin position="510"/>
        <end position="537"/>
    </location>
</feature>
<dbReference type="InterPro" id="IPR016186">
    <property type="entry name" value="C-type_lectin-like/link_sf"/>
</dbReference>
<keyword evidence="16" id="KW-0325">Glycoprotein</keyword>
<dbReference type="FunFam" id="3.10.100.10:FF:000007">
    <property type="entry name" value="L-selectin"/>
    <property type="match status" value="1"/>
</dbReference>
<proteinExistence type="inferred from homology"/>
<keyword evidence="12" id="KW-0130">Cell adhesion</keyword>
<gene>
    <name evidence="23" type="ORF">scyTo_0020246</name>
</gene>
<dbReference type="GO" id="GO:0005886">
    <property type="term" value="C:plasma membrane"/>
    <property type="evidence" value="ECO:0007669"/>
    <property type="project" value="UniProtKB-SubCell"/>
</dbReference>
<evidence type="ECO:0000256" key="10">
    <source>
        <dbReference type="ARBA" id="ARBA00022737"/>
    </source>
</evidence>
<evidence type="ECO:0000256" key="12">
    <source>
        <dbReference type="ARBA" id="ARBA00022889"/>
    </source>
</evidence>
<dbReference type="InterPro" id="IPR001304">
    <property type="entry name" value="C-type_lectin-like"/>
</dbReference>
<dbReference type="InterPro" id="IPR035976">
    <property type="entry name" value="Sushi/SCR/CCP_sf"/>
</dbReference>
<feature type="disulfide bond" evidence="18">
    <location>
        <begin position="448"/>
        <end position="475"/>
    </location>
</feature>
<dbReference type="PROSITE" id="PS50923">
    <property type="entry name" value="SUSHI"/>
    <property type="match status" value="5"/>
</dbReference>
<dbReference type="PROSITE" id="PS50026">
    <property type="entry name" value="EGF_3"/>
    <property type="match status" value="1"/>
</dbReference>
<organism evidence="23 24">
    <name type="scientific">Scyliorhinus torazame</name>
    <name type="common">Cloudy catshark</name>
    <name type="synonym">Catulus torazame</name>
    <dbReference type="NCBI Taxonomy" id="75743"/>
    <lineage>
        <taxon>Eukaryota</taxon>
        <taxon>Metazoa</taxon>
        <taxon>Chordata</taxon>
        <taxon>Craniata</taxon>
        <taxon>Vertebrata</taxon>
        <taxon>Chondrichthyes</taxon>
        <taxon>Elasmobranchii</taxon>
        <taxon>Galeomorphii</taxon>
        <taxon>Galeoidea</taxon>
        <taxon>Carcharhiniformes</taxon>
        <taxon>Scyliorhinidae</taxon>
        <taxon>Scyliorhinus</taxon>
    </lineage>
</organism>
<dbReference type="GO" id="GO:0030246">
    <property type="term" value="F:carbohydrate binding"/>
    <property type="evidence" value="ECO:0007669"/>
    <property type="project" value="UniProtKB-KW"/>
</dbReference>
<keyword evidence="9" id="KW-0430">Lectin</keyword>
<evidence type="ECO:0000256" key="15">
    <source>
        <dbReference type="ARBA" id="ARBA00023157"/>
    </source>
</evidence>
<dbReference type="SMART" id="SM00032">
    <property type="entry name" value="CCP"/>
    <property type="match status" value="5"/>
</dbReference>
<evidence type="ECO:0000256" key="2">
    <source>
        <dbReference type="ARBA" id="ARBA00007360"/>
    </source>
</evidence>
<dbReference type="PROSITE" id="PS00022">
    <property type="entry name" value="EGF_1"/>
    <property type="match status" value="1"/>
</dbReference>
<evidence type="ECO:0000256" key="14">
    <source>
        <dbReference type="ARBA" id="ARBA00023136"/>
    </source>
</evidence>
<dbReference type="PRINTS" id="PR00343">
    <property type="entry name" value="SELECTIN"/>
</dbReference>
<protein>
    <submittedName>
        <fullName evidence="23">Uncharacterized protein</fullName>
    </submittedName>
</protein>
<feature type="disulfide bond" evidence="18">
    <location>
        <begin position="237"/>
        <end position="264"/>
    </location>
</feature>
<keyword evidence="7" id="KW-0479">Metal-binding</keyword>
<comment type="subcellular location">
    <subcellularLocation>
        <location evidence="1">Cell membrane</location>
        <topology evidence="1">Single-pass type I membrane protein</topology>
    </subcellularLocation>
</comment>
<dbReference type="InterPro" id="IPR033991">
    <property type="entry name" value="Selectin_CTLD"/>
</dbReference>
<feature type="disulfide bond" evidence="18">
    <location>
        <begin position="360"/>
        <end position="387"/>
    </location>
</feature>
<dbReference type="FunFam" id="2.10.70.10:FF:000001">
    <property type="entry name" value="Selectin P"/>
    <property type="match status" value="5"/>
</dbReference>
<dbReference type="Pfam" id="PF00084">
    <property type="entry name" value="Sushi"/>
    <property type="match status" value="5"/>
</dbReference>
<dbReference type="GO" id="GO:0090036">
    <property type="term" value="P:regulation of protein kinase C signaling"/>
    <property type="evidence" value="ECO:0007669"/>
    <property type="project" value="TreeGrafter"/>
</dbReference>
<keyword evidence="13 19" id="KW-1133">Transmembrane helix</keyword>
<feature type="disulfide bond" evidence="17">
    <location>
        <begin position="192"/>
        <end position="201"/>
    </location>
</feature>
<feature type="domain" description="Sushi" evidence="22">
    <location>
        <begin position="267"/>
        <end position="327"/>
    </location>
</feature>
<dbReference type="OMA" id="GSMECKD"/>
<feature type="transmembrane region" description="Helical" evidence="19">
    <location>
        <begin position="552"/>
        <end position="572"/>
    </location>
</feature>
<dbReference type="Gene3D" id="3.10.100.10">
    <property type="entry name" value="Mannose-Binding Protein A, subunit A"/>
    <property type="match status" value="1"/>
</dbReference>
<dbReference type="PANTHER" id="PTHR45656:SF2">
    <property type="entry name" value="SEIZURE 6-LIKE PROTEIN 2"/>
    <property type="match status" value="1"/>
</dbReference>
<dbReference type="OrthoDB" id="406096at2759"/>
<evidence type="ECO:0000256" key="5">
    <source>
        <dbReference type="ARBA" id="ARBA00022659"/>
    </source>
</evidence>
<evidence type="ECO:0000313" key="23">
    <source>
        <dbReference type="EMBL" id="GCB79780.1"/>
    </source>
</evidence>
<reference evidence="23 24" key="1">
    <citation type="journal article" date="2018" name="Nat. Ecol. Evol.">
        <title>Shark genomes provide insights into elasmobranch evolution and the origin of vertebrates.</title>
        <authorList>
            <person name="Hara Y"/>
            <person name="Yamaguchi K"/>
            <person name="Onimaru K"/>
            <person name="Kadota M"/>
            <person name="Koyanagi M"/>
            <person name="Keeley SD"/>
            <person name="Tatsumi K"/>
            <person name="Tanaka K"/>
            <person name="Motone F"/>
            <person name="Kageyama Y"/>
            <person name="Nozu R"/>
            <person name="Adachi N"/>
            <person name="Nishimura O"/>
            <person name="Nakagawa R"/>
            <person name="Tanegashima C"/>
            <person name="Kiyatake I"/>
            <person name="Matsumoto R"/>
            <person name="Murakumo K"/>
            <person name="Nishida K"/>
            <person name="Terakita A"/>
            <person name="Kuratani S"/>
            <person name="Sato K"/>
            <person name="Hyodo S Kuraku.S."/>
        </authorList>
    </citation>
    <scope>NUCLEOTIDE SEQUENCE [LARGE SCALE GENOMIC DNA]</scope>
</reference>
<dbReference type="InterPro" id="IPR000436">
    <property type="entry name" value="Sushi_SCR_CCP_dom"/>
</dbReference>